<gene>
    <name evidence="1" type="ORF">dnl_11990</name>
</gene>
<dbReference type="EMBL" id="CP061799">
    <property type="protein sequence ID" value="QTA78952.1"/>
    <property type="molecule type" value="Genomic_DNA"/>
</dbReference>
<proteinExistence type="predicted"/>
<evidence type="ECO:0000313" key="2">
    <source>
        <dbReference type="Proteomes" id="UP000663720"/>
    </source>
</evidence>
<protein>
    <submittedName>
        <fullName evidence="1">Uncharacterized protein</fullName>
    </submittedName>
</protein>
<name>A0A975B546_9BACT</name>
<dbReference type="AlphaFoldDB" id="A0A975B546"/>
<accession>A0A975B546</accession>
<keyword evidence="2" id="KW-1185">Reference proteome</keyword>
<dbReference type="Proteomes" id="UP000663720">
    <property type="component" value="Chromosome"/>
</dbReference>
<organism evidence="1 2">
    <name type="scientific">Desulfonema limicola</name>
    <dbReference type="NCBI Taxonomy" id="45656"/>
    <lineage>
        <taxon>Bacteria</taxon>
        <taxon>Pseudomonadati</taxon>
        <taxon>Thermodesulfobacteriota</taxon>
        <taxon>Desulfobacteria</taxon>
        <taxon>Desulfobacterales</taxon>
        <taxon>Desulfococcaceae</taxon>
        <taxon>Desulfonema</taxon>
    </lineage>
</organism>
<evidence type="ECO:0000313" key="1">
    <source>
        <dbReference type="EMBL" id="QTA78952.1"/>
    </source>
</evidence>
<dbReference type="KEGG" id="dli:dnl_11990"/>
<reference evidence="1" key="1">
    <citation type="journal article" date="2021" name="Microb. Physiol.">
        <title>Proteogenomic Insights into the Physiology of Marine, Sulfate-Reducing, Filamentous Desulfonema limicola and Desulfonema magnum.</title>
        <authorList>
            <person name="Schnaars V."/>
            <person name="Wohlbrand L."/>
            <person name="Scheve S."/>
            <person name="Hinrichs C."/>
            <person name="Reinhardt R."/>
            <person name="Rabus R."/>
        </authorList>
    </citation>
    <scope>NUCLEOTIDE SEQUENCE</scope>
    <source>
        <strain evidence="1">5ac10</strain>
    </source>
</reference>
<sequence>MFWLAILREPVQLSKLKDYILRPQARESLSSTIQSLQRRMTIESSAEGFSLQPVLMEYLVERLISEVFEEIRTEKLNLLHTHPLITARAKDYRAYA</sequence>